<dbReference type="Proteomes" id="UP000676409">
    <property type="component" value="Chromosome"/>
</dbReference>
<evidence type="ECO:0000313" key="2">
    <source>
        <dbReference type="Proteomes" id="UP000676409"/>
    </source>
</evidence>
<dbReference type="EMBL" id="CP073078">
    <property type="protein sequence ID" value="QUD88912.1"/>
    <property type="molecule type" value="Genomic_DNA"/>
</dbReference>
<keyword evidence="2" id="KW-1185">Reference proteome</keyword>
<reference evidence="1" key="1">
    <citation type="submission" date="2021-04" db="EMBL/GenBank/DDBJ databases">
        <title>The complete genome sequence of Caulobacter sp. S6.</title>
        <authorList>
            <person name="Tang Y."/>
            <person name="Ouyang W."/>
            <person name="Liu Q."/>
            <person name="Huang B."/>
            <person name="Guo Z."/>
            <person name="Lei P."/>
        </authorList>
    </citation>
    <scope>NUCLEOTIDE SEQUENCE</scope>
    <source>
        <strain evidence="1">S6</strain>
    </source>
</reference>
<dbReference type="RefSeq" id="WP_211938962.1">
    <property type="nucleotide sequence ID" value="NZ_CP073078.1"/>
</dbReference>
<protein>
    <submittedName>
        <fullName evidence="1">Uncharacterized protein</fullName>
    </submittedName>
</protein>
<dbReference type="KEGG" id="caul:KCG34_03215"/>
<evidence type="ECO:0000313" key="1">
    <source>
        <dbReference type="EMBL" id="QUD88912.1"/>
    </source>
</evidence>
<sequence length="305" mass="33829">MFSKLFGRRPAAREEAATHGSLDDAGPVAGNIYAFHTMPTNEFGAPETGRWAAVKVLGKNEALVVVAVSDGIWNSLPSLQEVGRSSILREHRFAFTGRLAVFGIIADGWSPSGLDQLTLLGAIKVSSEHKSLAEQILGRAVGSRTAGMWAANHAAEGEWRWTHDREAFSEEIERQQAKAAEQRAAQEKRYRERLSKLTWDQLLAETPFQRWTPSPPFPPAEFTAEAREVIHATCKKLEALGAKPKKADVRAALKSCVEWFNAADESAGGVIETEEREDIFAVLEEMAHVARQKNLVEEIDAWRDW</sequence>
<dbReference type="AlphaFoldDB" id="A0A975G1M3"/>
<name>A0A975G1M3_9CAUL</name>
<organism evidence="1 2">
    <name type="scientific">Phenylobacterium montanum</name>
    <dbReference type="NCBI Taxonomy" id="2823693"/>
    <lineage>
        <taxon>Bacteria</taxon>
        <taxon>Pseudomonadati</taxon>
        <taxon>Pseudomonadota</taxon>
        <taxon>Alphaproteobacteria</taxon>
        <taxon>Caulobacterales</taxon>
        <taxon>Caulobacteraceae</taxon>
        <taxon>Phenylobacterium</taxon>
    </lineage>
</organism>
<gene>
    <name evidence="1" type="ORF">KCG34_03215</name>
</gene>
<proteinExistence type="predicted"/>
<accession>A0A975G1M3</accession>